<organism evidence="5 6">
    <name type="scientific">Filimonas lacunae</name>
    <dbReference type="NCBI Taxonomy" id="477680"/>
    <lineage>
        <taxon>Bacteria</taxon>
        <taxon>Pseudomonadati</taxon>
        <taxon>Bacteroidota</taxon>
        <taxon>Chitinophagia</taxon>
        <taxon>Chitinophagales</taxon>
        <taxon>Chitinophagaceae</taxon>
        <taxon>Filimonas</taxon>
    </lineage>
</organism>
<dbReference type="KEGG" id="fln:FLA_1913"/>
<dbReference type="InterPro" id="IPR009057">
    <property type="entry name" value="Homeodomain-like_sf"/>
</dbReference>
<dbReference type="PROSITE" id="PS01124">
    <property type="entry name" value="HTH_ARAC_FAMILY_2"/>
    <property type="match status" value="1"/>
</dbReference>
<evidence type="ECO:0000256" key="3">
    <source>
        <dbReference type="ARBA" id="ARBA00023163"/>
    </source>
</evidence>
<dbReference type="AlphaFoldDB" id="A0A173MEP6"/>
<evidence type="ECO:0000259" key="4">
    <source>
        <dbReference type="PROSITE" id="PS01124"/>
    </source>
</evidence>
<dbReference type="InterPro" id="IPR011051">
    <property type="entry name" value="RmlC_Cupin_sf"/>
</dbReference>
<dbReference type="PANTHER" id="PTHR43280">
    <property type="entry name" value="ARAC-FAMILY TRANSCRIPTIONAL REGULATOR"/>
    <property type="match status" value="1"/>
</dbReference>
<dbReference type="PANTHER" id="PTHR43280:SF34">
    <property type="entry name" value="ARAC-FAMILY TRANSCRIPTIONAL REGULATOR"/>
    <property type="match status" value="1"/>
</dbReference>
<evidence type="ECO:0000256" key="1">
    <source>
        <dbReference type="ARBA" id="ARBA00023015"/>
    </source>
</evidence>
<dbReference type="InterPro" id="IPR020449">
    <property type="entry name" value="Tscrpt_reg_AraC-type_HTH"/>
</dbReference>
<feature type="domain" description="HTH araC/xylS-type" evidence="4">
    <location>
        <begin position="189"/>
        <end position="288"/>
    </location>
</feature>
<dbReference type="RefSeq" id="WP_076382781.1">
    <property type="nucleotide sequence ID" value="NZ_AP017422.1"/>
</dbReference>
<evidence type="ECO:0000313" key="6">
    <source>
        <dbReference type="Proteomes" id="UP000186917"/>
    </source>
</evidence>
<reference evidence="6" key="1">
    <citation type="submission" date="2017-01" db="EMBL/GenBank/DDBJ databases">
        <authorList>
            <person name="Varghese N."/>
            <person name="Submissions S."/>
        </authorList>
    </citation>
    <scope>NUCLEOTIDE SEQUENCE [LARGE SCALE GENOMIC DNA]</scope>
    <source>
        <strain evidence="6">DSM 21054</strain>
    </source>
</reference>
<keyword evidence="6" id="KW-1185">Reference proteome</keyword>
<dbReference type="InterPro" id="IPR014710">
    <property type="entry name" value="RmlC-like_jellyroll"/>
</dbReference>
<dbReference type="OrthoDB" id="745435at2"/>
<evidence type="ECO:0000313" key="5">
    <source>
        <dbReference type="EMBL" id="SIT34544.1"/>
    </source>
</evidence>
<dbReference type="GO" id="GO:0043565">
    <property type="term" value="F:sequence-specific DNA binding"/>
    <property type="evidence" value="ECO:0007669"/>
    <property type="project" value="InterPro"/>
</dbReference>
<dbReference type="InterPro" id="IPR013096">
    <property type="entry name" value="Cupin_2"/>
</dbReference>
<dbReference type="Gene3D" id="2.60.120.10">
    <property type="entry name" value="Jelly Rolls"/>
    <property type="match status" value="1"/>
</dbReference>
<evidence type="ECO:0000256" key="2">
    <source>
        <dbReference type="ARBA" id="ARBA00023125"/>
    </source>
</evidence>
<protein>
    <submittedName>
        <fullName evidence="5">Transcriptional regulator, AraC family</fullName>
    </submittedName>
</protein>
<accession>A0A173MEP6</accession>
<dbReference type="SMART" id="SM00342">
    <property type="entry name" value="HTH_ARAC"/>
    <property type="match status" value="1"/>
</dbReference>
<dbReference type="InterPro" id="IPR018060">
    <property type="entry name" value="HTH_AraC"/>
</dbReference>
<dbReference type="Proteomes" id="UP000186917">
    <property type="component" value="Unassembled WGS sequence"/>
</dbReference>
<dbReference type="STRING" id="477680.SAMN05421788_11725"/>
<dbReference type="Pfam" id="PF07883">
    <property type="entry name" value="Cupin_2"/>
    <property type="match status" value="1"/>
</dbReference>
<dbReference type="SUPFAM" id="SSF46689">
    <property type="entry name" value="Homeodomain-like"/>
    <property type="match status" value="2"/>
</dbReference>
<dbReference type="SUPFAM" id="SSF51182">
    <property type="entry name" value="RmlC-like cupins"/>
    <property type="match status" value="1"/>
</dbReference>
<name>A0A173MEP6_9BACT</name>
<proteinExistence type="predicted"/>
<dbReference type="Gene3D" id="1.10.10.60">
    <property type="entry name" value="Homeodomain-like"/>
    <property type="match status" value="2"/>
</dbReference>
<dbReference type="EMBL" id="FTOR01000017">
    <property type="protein sequence ID" value="SIT34544.1"/>
    <property type="molecule type" value="Genomic_DNA"/>
</dbReference>
<dbReference type="Pfam" id="PF12833">
    <property type="entry name" value="HTH_18"/>
    <property type="match status" value="1"/>
</dbReference>
<keyword evidence="3" id="KW-0804">Transcription</keyword>
<dbReference type="PRINTS" id="PR00032">
    <property type="entry name" value="HTHARAC"/>
</dbReference>
<gene>
    <name evidence="5" type="ORF">SAMN05421788_11725</name>
</gene>
<keyword evidence="1" id="KW-0805">Transcription regulation</keyword>
<dbReference type="GO" id="GO:0003700">
    <property type="term" value="F:DNA-binding transcription factor activity"/>
    <property type="evidence" value="ECO:0007669"/>
    <property type="project" value="InterPro"/>
</dbReference>
<keyword evidence="2" id="KW-0238">DNA-binding</keyword>
<sequence>MKIIQFTAPVSKDNSVVVQEDILPYFYNYLHRHNEIQLTLIIKGEGTLIAGNYTQPFEPGDVYIIGANQPHIFKGDARYFKEPATDNSQAIHIFFNPEGCLSPLFSLPELESVKKFIALTENGLQLPARYTHIVSREMKRISKLSGFDRLFCFMKLLRFLAVQVESWRCLATGLGKFEVLMDTEGIRMNDVYEYTIENYAEDISLSKIARIANITPYAFCKYFKKHTRKTYFNFLNEIRVTEACKKMIRGDCDNIAHVAYTTGFNSIITFNRVFKKTTGMSPSEYTRLYKCNRELTPVSYPI</sequence>